<evidence type="ECO:0000256" key="1">
    <source>
        <dbReference type="ARBA" id="ARBA00022857"/>
    </source>
</evidence>
<dbReference type="InterPro" id="IPR016161">
    <property type="entry name" value="Ald_DH/histidinol_DH"/>
</dbReference>
<dbReference type="EMBL" id="JAOQJQ010000003">
    <property type="protein sequence ID" value="MCU6762356.1"/>
    <property type="molecule type" value="Genomic_DNA"/>
</dbReference>
<proteinExistence type="predicted"/>
<dbReference type="Pfam" id="PF04443">
    <property type="entry name" value="LuxE"/>
    <property type="match status" value="1"/>
</dbReference>
<accession>A0ABT2TKJ9</accession>
<keyword evidence="1" id="KW-0521">NADP</keyword>
<gene>
    <name evidence="3" type="ORF">OCV88_08425</name>
</gene>
<dbReference type="RefSeq" id="WP_158425070.1">
    <property type="nucleotide sequence ID" value="NZ_JAOQJQ010000003.1"/>
</dbReference>
<sequence>MNENKGVYRLSQQEKNRRINRELRELTKIHKNKCEPYRRLCGGLKEEMPFVPVSAFKDLELKSVPESEIVKIITSSGTSGERVSRIFLDRETANLQQKALCEIAGDFIGNQRLPMLVIDSRNVLRDRRGFSARGAGILGFSILSAERCYALDEQMHLLTEEITAFLKKHEGENILVFGFTYIVWEYFCQELKRRGLSLDLSNGYLIHGGGWKKMQQIAVSEDVFARELKRVCGIRHISSYYGMAEQTGSIFMECECGHLHASCYSDIRVLRAADFSECDTGEEGILALSSVLAKSYPGHRILTEDLGILLGTDHCPCGRKGSYFKVTGRIPKTGLRGCSDVLAESRAKKTDANIFLAAGVLKPKPRKAAVFDELAVGFLTEVSEYIRKKKELQRYPDLCAFGFWCRPANLKAMKRQGRRGKGLVFHIVPSNMPVMFAYSWAVGLLAGNGNVVRLPGQSAPETDILCNLIEELFQKETYRELKECSSFVRYRADRKVTQMYSECCQVRIIWGSDDTVRSIQKIPLAKGASDIIFPDKYSIAVLSVSYILEQSEEELCQLAYRFYQDTYGADQNACSSPITVFWLTGEAAREEISLAKDRWHTALAEQAKAYPLDFYKSVAKYQKLCRACLEQKGLEPVKRFGNRLYIIPCKELPEHLWELSGVCGMFFEKDIKETSELYPWMEAKIQTIAAAGICKKQLYDEIRAAGCPGVDRVVSPGEALVFDPVWDRKDLYLLLTEER</sequence>
<dbReference type="Proteomes" id="UP001652442">
    <property type="component" value="Unassembled WGS sequence"/>
</dbReference>
<protein>
    <recommendedName>
        <fullName evidence="2">Acyl-protein synthetase LuxE domain-containing protein</fullName>
    </recommendedName>
</protein>
<dbReference type="InterPro" id="IPR042099">
    <property type="entry name" value="ANL_N_sf"/>
</dbReference>
<evidence type="ECO:0000259" key="2">
    <source>
        <dbReference type="Pfam" id="PF04443"/>
    </source>
</evidence>
<dbReference type="Gene3D" id="3.40.50.12780">
    <property type="entry name" value="N-terminal domain of ligase-like"/>
    <property type="match status" value="1"/>
</dbReference>
<dbReference type="InterPro" id="IPR007534">
    <property type="entry name" value="LuxE"/>
</dbReference>
<dbReference type="SUPFAM" id="SSF53720">
    <property type="entry name" value="ALDH-like"/>
    <property type="match status" value="1"/>
</dbReference>
<reference evidence="3 4" key="1">
    <citation type="journal article" date="2021" name="ISME Commun">
        <title>Automated analysis of genomic sequences facilitates high-throughput and comprehensive description of bacteria.</title>
        <authorList>
            <person name="Hitch T.C.A."/>
        </authorList>
    </citation>
    <scope>NUCLEOTIDE SEQUENCE [LARGE SCALE GENOMIC DNA]</scope>
    <source>
        <strain evidence="3 4">Sanger_109</strain>
    </source>
</reference>
<feature type="domain" description="Acyl-protein synthetase LuxE" evidence="2">
    <location>
        <begin position="9"/>
        <end position="344"/>
    </location>
</feature>
<evidence type="ECO:0000313" key="3">
    <source>
        <dbReference type="EMBL" id="MCU6762356.1"/>
    </source>
</evidence>
<dbReference type="SUPFAM" id="SSF56801">
    <property type="entry name" value="Acetyl-CoA synthetase-like"/>
    <property type="match status" value="1"/>
</dbReference>
<evidence type="ECO:0000313" key="4">
    <source>
        <dbReference type="Proteomes" id="UP001652442"/>
    </source>
</evidence>
<dbReference type="Pfam" id="PF05893">
    <property type="entry name" value="LuxC"/>
    <property type="match status" value="1"/>
</dbReference>
<comment type="caution">
    <text evidence="3">The sequence shown here is derived from an EMBL/GenBank/DDBJ whole genome shotgun (WGS) entry which is preliminary data.</text>
</comment>
<keyword evidence="4" id="KW-1185">Reference proteome</keyword>
<organism evidence="3 4">
    <name type="scientific">Brotonthovivens ammoniilytica</name>
    <dbReference type="NCBI Taxonomy" id="2981725"/>
    <lineage>
        <taxon>Bacteria</taxon>
        <taxon>Bacillati</taxon>
        <taxon>Bacillota</taxon>
        <taxon>Clostridia</taxon>
        <taxon>Lachnospirales</taxon>
        <taxon>Lachnospiraceae</taxon>
        <taxon>Brotonthovivens</taxon>
    </lineage>
</organism>
<dbReference type="InterPro" id="IPR008670">
    <property type="entry name" value="CoA_reduct_LuxC"/>
</dbReference>
<name>A0ABT2TKJ9_9FIRM</name>